<keyword evidence="1" id="KW-0175">Coiled coil</keyword>
<evidence type="ECO:0000313" key="2">
    <source>
        <dbReference type="EMBL" id="STY71310.1"/>
    </source>
</evidence>
<feature type="coiled-coil region" evidence="1">
    <location>
        <begin position="505"/>
        <end position="543"/>
    </location>
</feature>
<dbReference type="RefSeq" id="WP_115151668.1">
    <property type="nucleotide sequence ID" value="NZ_UGPP01000001.1"/>
</dbReference>
<dbReference type="AlphaFoldDB" id="A0A378NSF9"/>
<accession>A0A378NSF9</accession>
<sequence>MINKLIDLNFAPGIKAKDINYNFDLIHDWITKERLRIGGYGLVEGFDLSANLKDFSITVSEGILINQDGEEVIIPEQTFTVGPPEYTVETEEIICPASGIITLKYRPYSEETYGYIEYIPPNTGNQPQETDISANEKTTGMRVPIMQLIGNKIYINANSWENKTIKVTYKRTQNRIDSLMLYKNGEYEYEKSIPSTSPSHVDLGDYINYFCVGIIYWNIDTKITVDFFINHRSYRKVYVDKNNNLYLNGELYKKPKFIYFEEPENPEKNDLWYDSETNTIYIWKETDGDFGWVAINDFSTLALRDKKIWTIEDFPEDAQTFMFNDDETNLFYVPDTSALEIIIDNVPLMSDQFDEIIIKSDKDYLSNGRGFRLKDPLDRPTYVECIVHHCVRNKPVKETFQRAAIFIDENYIYYSPENINHIFQTDMAYVIGEDQLEVFVNGLRLNKDIDFIEMISETIEATESDRKKMTTYFKIKPNITLNSGDIITYKISKHVWSYDHLDMMMHEIEDKADQAISDCAQLKEDLSELNDNVYNQLESIKDNIQDHINSVGNLDDYLKTDSILTESNLPETVKNKMISGQQYDLFPSTDTIILSNTKITDFIIVTYISERMNRNLIKDTEYSLTQIDNDIRVDISGDLMASDANIYIQILKVGEH</sequence>
<dbReference type="EMBL" id="UGPP01000001">
    <property type="protein sequence ID" value="STY71310.1"/>
    <property type="molecule type" value="Genomic_DNA"/>
</dbReference>
<evidence type="ECO:0000256" key="1">
    <source>
        <dbReference type="SAM" id="Coils"/>
    </source>
</evidence>
<reference evidence="2 3" key="1">
    <citation type="submission" date="2018-06" db="EMBL/GenBank/DDBJ databases">
        <authorList>
            <consortium name="Pathogen Informatics"/>
            <person name="Doyle S."/>
        </authorList>
    </citation>
    <scope>NUCLEOTIDE SEQUENCE [LARGE SCALE GENOMIC DNA]</scope>
    <source>
        <strain evidence="2 3">NCTC10571</strain>
    </source>
</reference>
<gene>
    <name evidence="2" type="ORF">NCTC10571_01466</name>
</gene>
<organism evidence="2 3">
    <name type="scientific">Megamonas hypermegale</name>
    <dbReference type="NCBI Taxonomy" id="158847"/>
    <lineage>
        <taxon>Bacteria</taxon>
        <taxon>Bacillati</taxon>
        <taxon>Bacillota</taxon>
        <taxon>Negativicutes</taxon>
        <taxon>Selenomonadales</taxon>
        <taxon>Selenomonadaceae</taxon>
        <taxon>Megamonas</taxon>
    </lineage>
</organism>
<protein>
    <submittedName>
        <fullName evidence="2">Uncharacterized protein</fullName>
    </submittedName>
</protein>
<dbReference type="Proteomes" id="UP000255234">
    <property type="component" value="Unassembled WGS sequence"/>
</dbReference>
<proteinExistence type="predicted"/>
<name>A0A378NSF9_9FIRM</name>
<evidence type="ECO:0000313" key="3">
    <source>
        <dbReference type="Proteomes" id="UP000255234"/>
    </source>
</evidence>